<dbReference type="InterPro" id="IPR050625">
    <property type="entry name" value="ParA/MinD_ATPase"/>
</dbReference>
<keyword evidence="2" id="KW-0067">ATP-binding</keyword>
<dbReference type="SUPFAM" id="SSF52540">
    <property type="entry name" value="P-loop containing nucleoside triphosphate hydrolases"/>
    <property type="match status" value="1"/>
</dbReference>
<keyword evidence="1" id="KW-0547">Nucleotide-binding</keyword>
<organism evidence="3 4">
    <name type="scientific">Flavimobilis rhizosphaerae</name>
    <dbReference type="NCBI Taxonomy" id="2775421"/>
    <lineage>
        <taxon>Bacteria</taxon>
        <taxon>Bacillati</taxon>
        <taxon>Actinomycetota</taxon>
        <taxon>Actinomycetes</taxon>
        <taxon>Micrococcales</taxon>
        <taxon>Jonesiaceae</taxon>
        <taxon>Flavimobilis</taxon>
    </lineage>
</organism>
<dbReference type="Gene3D" id="3.40.50.300">
    <property type="entry name" value="P-loop containing nucleotide triphosphate hydrolases"/>
    <property type="match status" value="1"/>
</dbReference>
<dbReference type="Proteomes" id="UP000642107">
    <property type="component" value="Unassembled WGS sequence"/>
</dbReference>
<keyword evidence="4" id="KW-1185">Reference proteome</keyword>
<evidence type="ECO:0000313" key="3">
    <source>
        <dbReference type="EMBL" id="MBD9698979.1"/>
    </source>
</evidence>
<dbReference type="InterPro" id="IPR027417">
    <property type="entry name" value="P-loop_NTPase"/>
</dbReference>
<dbReference type="PANTHER" id="PTHR43384:SF6">
    <property type="entry name" value="SEPTUM SITE-DETERMINING PROTEIN MIND HOMOLOG, CHLOROPLASTIC"/>
    <property type="match status" value="1"/>
</dbReference>
<gene>
    <name evidence="3" type="ORF">IGS67_05645</name>
</gene>
<evidence type="ECO:0000256" key="2">
    <source>
        <dbReference type="ARBA" id="ARBA00022840"/>
    </source>
</evidence>
<dbReference type="RefSeq" id="WP_192278677.1">
    <property type="nucleotide sequence ID" value="NZ_JACZDF010000002.1"/>
</dbReference>
<name>A0ABR9DPU8_9MICO</name>
<sequence length="446" mass="45489">MSGLARHRDVLCAVGADHEDVVATALAGTGAPVRLVRRCAHLVEMLGLLESGTGEVVLVSLERAPGDQLDRDTVARARACGAVVVVLVDGTDEAGSTEAARAWALGADLVLPTTLLDNTLGDRLGAATRREASTAPATTAAPPCGDDLLGADPRRLPGHVVVVWGPAGSPGRTTTAVNVAAELAAHQPRQIGHETPRVLLVDADSHAPAVAQHLALLDESSGLALAVRAAGQGRLDAAALAGLAPPVGALHVLTGIARAARWPELSGTSLDVVWRAARELADIVVVDVAAPLEHDEALSYDTRAPQRNAATLSALAAADTIVVVGGADPVAVQRLVHALGDLGEVPALTRDRVLVLTRARASVTGGRPAAVLGDALARYAGVRPDHVVPDDGTALDAALLAGGTLAEHAPGSPVRRAYVALADELLDRRREALARHGSVLSGRSGG</sequence>
<reference evidence="3 4" key="1">
    <citation type="submission" date="2020-09" db="EMBL/GenBank/DDBJ databases">
        <title>Flavimobilis rhizosphaerae sp. nov., isolated from rhizosphere soil of Spartina alterniflora.</title>
        <authorList>
            <person name="Hanqin C."/>
        </authorList>
    </citation>
    <scope>NUCLEOTIDE SEQUENCE [LARGE SCALE GENOMIC DNA]</scope>
    <source>
        <strain evidence="3 4">GY 10621</strain>
    </source>
</reference>
<protein>
    <submittedName>
        <fullName evidence="3">ParA family protein</fullName>
    </submittedName>
</protein>
<evidence type="ECO:0000256" key="1">
    <source>
        <dbReference type="ARBA" id="ARBA00022741"/>
    </source>
</evidence>
<comment type="caution">
    <text evidence="3">The sequence shown here is derived from an EMBL/GenBank/DDBJ whole genome shotgun (WGS) entry which is preliminary data.</text>
</comment>
<evidence type="ECO:0000313" key="4">
    <source>
        <dbReference type="Proteomes" id="UP000642107"/>
    </source>
</evidence>
<dbReference type="EMBL" id="JACZDF010000002">
    <property type="protein sequence ID" value="MBD9698979.1"/>
    <property type="molecule type" value="Genomic_DNA"/>
</dbReference>
<accession>A0ABR9DPU8</accession>
<dbReference type="PANTHER" id="PTHR43384">
    <property type="entry name" value="SEPTUM SITE-DETERMINING PROTEIN MIND HOMOLOG, CHLOROPLASTIC-RELATED"/>
    <property type="match status" value="1"/>
</dbReference>
<proteinExistence type="predicted"/>